<evidence type="ECO:0000313" key="1">
    <source>
        <dbReference type="EMBL" id="KAI0053145.1"/>
    </source>
</evidence>
<sequence>MQGMQLLPGGNRNALNKKFNSKGERDWSHGLCSCFEDCGTCCLACWCPCVVYGKNKQRIDYLERRGTPRPDGGATFSADCTMHALAGCLGGWGWVLQIGSRGEVRTRYNIRGTVFEDCCISFWCNGCDLVQEHREIQAEEQSFGRPMP</sequence>
<accession>A0ACB8SB61</accession>
<dbReference type="EMBL" id="MU275841">
    <property type="protein sequence ID" value="KAI0053145.1"/>
    <property type="molecule type" value="Genomic_DNA"/>
</dbReference>
<name>A0ACB8SB61_9AGAM</name>
<protein>
    <submittedName>
        <fullName evidence="1">PLAC8-domain-containing protein</fullName>
    </submittedName>
</protein>
<keyword evidence="2" id="KW-1185">Reference proteome</keyword>
<organism evidence="1 2">
    <name type="scientific">Auriscalpium vulgare</name>
    <dbReference type="NCBI Taxonomy" id="40419"/>
    <lineage>
        <taxon>Eukaryota</taxon>
        <taxon>Fungi</taxon>
        <taxon>Dikarya</taxon>
        <taxon>Basidiomycota</taxon>
        <taxon>Agaricomycotina</taxon>
        <taxon>Agaricomycetes</taxon>
        <taxon>Russulales</taxon>
        <taxon>Auriscalpiaceae</taxon>
        <taxon>Auriscalpium</taxon>
    </lineage>
</organism>
<comment type="caution">
    <text evidence="1">The sequence shown here is derived from an EMBL/GenBank/DDBJ whole genome shotgun (WGS) entry which is preliminary data.</text>
</comment>
<dbReference type="Proteomes" id="UP000814033">
    <property type="component" value="Unassembled WGS sequence"/>
</dbReference>
<reference evidence="1" key="1">
    <citation type="submission" date="2021-02" db="EMBL/GenBank/DDBJ databases">
        <authorList>
            <consortium name="DOE Joint Genome Institute"/>
            <person name="Ahrendt S."/>
            <person name="Looney B.P."/>
            <person name="Miyauchi S."/>
            <person name="Morin E."/>
            <person name="Drula E."/>
            <person name="Courty P.E."/>
            <person name="Chicoki N."/>
            <person name="Fauchery L."/>
            <person name="Kohler A."/>
            <person name="Kuo A."/>
            <person name="Labutti K."/>
            <person name="Pangilinan J."/>
            <person name="Lipzen A."/>
            <person name="Riley R."/>
            <person name="Andreopoulos W."/>
            <person name="He G."/>
            <person name="Johnson J."/>
            <person name="Barry K.W."/>
            <person name="Grigoriev I.V."/>
            <person name="Nagy L."/>
            <person name="Hibbett D."/>
            <person name="Henrissat B."/>
            <person name="Matheny P.B."/>
            <person name="Labbe J."/>
            <person name="Martin F."/>
        </authorList>
    </citation>
    <scope>NUCLEOTIDE SEQUENCE</scope>
    <source>
        <strain evidence="1">FP105234-sp</strain>
    </source>
</reference>
<reference evidence="1" key="2">
    <citation type="journal article" date="2022" name="New Phytol.">
        <title>Evolutionary transition to the ectomycorrhizal habit in the genomes of a hyperdiverse lineage of mushroom-forming fungi.</title>
        <authorList>
            <person name="Looney B."/>
            <person name="Miyauchi S."/>
            <person name="Morin E."/>
            <person name="Drula E."/>
            <person name="Courty P.E."/>
            <person name="Kohler A."/>
            <person name="Kuo A."/>
            <person name="LaButti K."/>
            <person name="Pangilinan J."/>
            <person name="Lipzen A."/>
            <person name="Riley R."/>
            <person name="Andreopoulos W."/>
            <person name="He G."/>
            <person name="Johnson J."/>
            <person name="Nolan M."/>
            <person name="Tritt A."/>
            <person name="Barry K.W."/>
            <person name="Grigoriev I.V."/>
            <person name="Nagy L.G."/>
            <person name="Hibbett D."/>
            <person name="Henrissat B."/>
            <person name="Matheny P.B."/>
            <person name="Labbe J."/>
            <person name="Martin F.M."/>
        </authorList>
    </citation>
    <scope>NUCLEOTIDE SEQUENCE</scope>
    <source>
        <strain evidence="1">FP105234-sp</strain>
    </source>
</reference>
<gene>
    <name evidence="1" type="ORF">FA95DRAFT_935079</name>
</gene>
<evidence type="ECO:0000313" key="2">
    <source>
        <dbReference type="Proteomes" id="UP000814033"/>
    </source>
</evidence>
<proteinExistence type="predicted"/>